<comment type="function">
    <text evidence="19 22">Catalyzes three sequential steps of tetrahydrofolate biosynthesis.</text>
</comment>
<keyword evidence="14 22" id="KW-0067">ATP-binding</keyword>
<evidence type="ECO:0000256" key="12">
    <source>
        <dbReference type="ARBA" id="ARBA00022741"/>
    </source>
</evidence>
<organism evidence="25 26">
    <name type="scientific">Candida albicans (strain SC5314 / ATCC MYA-2876)</name>
    <name type="common">Yeast</name>
    <dbReference type="NCBI Taxonomy" id="237561"/>
    <lineage>
        <taxon>Eukaryota</taxon>
        <taxon>Fungi</taxon>
        <taxon>Dikarya</taxon>
        <taxon>Ascomycota</taxon>
        <taxon>Saccharomycotina</taxon>
        <taxon>Pichiomycetes</taxon>
        <taxon>Debaryomycetaceae</taxon>
        <taxon>Candida/Lodderomyces clade</taxon>
        <taxon>Candida</taxon>
    </lineage>
</organism>
<dbReference type="VEuPathDB" id="FungiDB:C5_00770C_A"/>
<dbReference type="FunCoup" id="A0A1D8PN03">
    <property type="interactions" value="252"/>
</dbReference>
<keyword evidence="13 22" id="KW-0418">Kinase</keyword>
<dbReference type="PANTHER" id="PTHR20941">
    <property type="entry name" value="FOLATE SYNTHESIS PROTEINS"/>
    <property type="match status" value="1"/>
</dbReference>
<dbReference type="GO" id="GO:0046656">
    <property type="term" value="P:folic acid biosynthetic process"/>
    <property type="evidence" value="ECO:0007669"/>
    <property type="project" value="UniProtKB-UniRule"/>
</dbReference>
<reference evidence="25 26" key="2">
    <citation type="journal article" date="2007" name="Genome Biol.">
        <title>Assembly of the Candida albicans genome into sixteen supercontigs aligned on the eight chromosomes.</title>
        <authorList>
            <person name="van het Hoog M."/>
            <person name="Rast T.J."/>
            <person name="Martchenko M."/>
            <person name="Grindle S."/>
            <person name="Dignard D."/>
            <person name="Hogues H."/>
            <person name="Cuomo C."/>
            <person name="Berriman M."/>
            <person name="Scherer S."/>
            <person name="Magee B.B."/>
            <person name="Whiteway M."/>
            <person name="Chibana H."/>
            <person name="Nantel A."/>
            <person name="Magee P.T."/>
        </authorList>
    </citation>
    <scope>GENOME REANNOTATION</scope>
    <source>
        <strain evidence="26">SC5314 / ATCC MYA-2876</strain>
    </source>
</reference>
<dbReference type="SMART" id="SM00905">
    <property type="entry name" value="FolB"/>
    <property type="match status" value="2"/>
</dbReference>
<keyword evidence="17 22" id="KW-0456">Lyase</keyword>
<dbReference type="InterPro" id="IPR000489">
    <property type="entry name" value="Pterin-binding_dom"/>
</dbReference>
<evidence type="ECO:0000256" key="14">
    <source>
        <dbReference type="ARBA" id="ARBA00022840"/>
    </source>
</evidence>
<dbReference type="FunFam" id="3.30.1130.10:FF:000010">
    <property type="entry name" value="Folic acid synthesis protein fol1"/>
    <property type="match status" value="1"/>
</dbReference>
<dbReference type="KEGG" id="cal:CAALFM_C500770CA"/>
<accession>A0A1D8PN03</accession>
<dbReference type="PANTHER" id="PTHR20941:SF1">
    <property type="entry name" value="FOLIC ACID SYNTHESIS PROTEIN FOL1"/>
    <property type="match status" value="1"/>
</dbReference>
<dbReference type="InterPro" id="IPR016261">
    <property type="entry name" value="Folic_acid_synth"/>
</dbReference>
<keyword evidence="15 22" id="KW-0460">Magnesium</keyword>
<dbReference type="Gene3D" id="3.30.1130.10">
    <property type="match status" value="2"/>
</dbReference>
<evidence type="ECO:0000256" key="18">
    <source>
        <dbReference type="ARBA" id="ARBA00023268"/>
    </source>
</evidence>
<dbReference type="Gene3D" id="3.30.70.560">
    <property type="entry name" value="7,8-Dihydro-6-hydroxymethylpterin-pyrophosphokinase HPPK"/>
    <property type="match status" value="1"/>
</dbReference>
<keyword evidence="11 22" id="KW-0479">Metal-binding</keyword>
<evidence type="ECO:0000256" key="5">
    <source>
        <dbReference type="ARBA" id="ARBA00004763"/>
    </source>
</evidence>
<dbReference type="GO" id="GO:0005740">
    <property type="term" value="C:mitochondrial envelope"/>
    <property type="evidence" value="ECO:0000318"/>
    <property type="project" value="GO_Central"/>
</dbReference>
<evidence type="ECO:0000259" key="23">
    <source>
        <dbReference type="PROSITE" id="PS50972"/>
    </source>
</evidence>
<evidence type="ECO:0000256" key="19">
    <source>
        <dbReference type="ARBA" id="ARBA00058009"/>
    </source>
</evidence>
<dbReference type="EMBL" id="CP017627">
    <property type="protein sequence ID" value="AOW29519.1"/>
    <property type="molecule type" value="Genomic_DNA"/>
</dbReference>
<dbReference type="GO" id="GO:0005524">
    <property type="term" value="F:ATP binding"/>
    <property type="evidence" value="ECO:0007669"/>
    <property type="project" value="UniProtKB-UniRule"/>
</dbReference>
<comment type="similarity">
    <text evidence="9 22">In the C-terminal section; belongs to the DHPS family.</text>
</comment>
<evidence type="ECO:0000256" key="17">
    <source>
        <dbReference type="ARBA" id="ARBA00023239"/>
    </source>
</evidence>
<dbReference type="GeneID" id="3644123"/>
<dbReference type="UniPathway" id="UPA00077">
    <property type="reaction ID" value="UER00155"/>
</dbReference>
<dbReference type="STRING" id="237561.A0A1D8PN03"/>
<evidence type="ECO:0000313" key="26">
    <source>
        <dbReference type="Proteomes" id="UP000000559"/>
    </source>
</evidence>
<protein>
    <recommendedName>
        <fullName evidence="21 22">Folic acid synthesis protein fol1</fullName>
    </recommendedName>
</protein>
<dbReference type="GO" id="GO:0004156">
    <property type="term" value="F:dihydropteroate synthase activity"/>
    <property type="evidence" value="ECO:0000318"/>
    <property type="project" value="GO_Central"/>
</dbReference>
<evidence type="ECO:0000313" key="24">
    <source>
        <dbReference type="CGD" id="CAL0000194395"/>
    </source>
</evidence>
<evidence type="ECO:0000256" key="10">
    <source>
        <dbReference type="ARBA" id="ARBA00022679"/>
    </source>
</evidence>
<evidence type="ECO:0000313" key="25">
    <source>
        <dbReference type="EMBL" id="AOW29519.1"/>
    </source>
</evidence>
<gene>
    <name evidence="24 25" type="primary">FOL1</name>
    <name evidence="25" type="ordered locus">CAALFM_C500770CA</name>
    <name evidence="24" type="ordered locus">orf19.8210</name>
</gene>
<dbReference type="Pfam" id="PF00809">
    <property type="entry name" value="Pterin_bind"/>
    <property type="match status" value="2"/>
</dbReference>
<dbReference type="Pfam" id="PF01288">
    <property type="entry name" value="HPPK"/>
    <property type="match status" value="1"/>
</dbReference>
<dbReference type="InterPro" id="IPR000550">
    <property type="entry name" value="Hppk"/>
</dbReference>
<evidence type="ECO:0000256" key="6">
    <source>
        <dbReference type="ARBA" id="ARBA00005013"/>
    </source>
</evidence>
<dbReference type="GO" id="GO:0003848">
    <property type="term" value="F:2-amino-4-hydroxy-6-hydroxymethyldihydropteridine diphosphokinase activity"/>
    <property type="evidence" value="ECO:0007669"/>
    <property type="project" value="UniProtKB-UniRule"/>
</dbReference>
<dbReference type="NCBIfam" id="TIGR01496">
    <property type="entry name" value="DHPS"/>
    <property type="match status" value="1"/>
</dbReference>
<keyword evidence="10 22" id="KW-0808">Transferase</keyword>
<evidence type="ECO:0000256" key="21">
    <source>
        <dbReference type="ARBA" id="ARBA00067568"/>
    </source>
</evidence>
<dbReference type="OrthoDB" id="615426at2759"/>
<dbReference type="Gene3D" id="3.20.20.20">
    <property type="entry name" value="Dihydropteroate synthase-like"/>
    <property type="match status" value="1"/>
</dbReference>
<comment type="similarity">
    <text evidence="20 22">In the central section; belongs to the HPPK family.</text>
</comment>
<evidence type="ECO:0000256" key="3">
    <source>
        <dbReference type="ARBA" id="ARBA00001353"/>
    </source>
</evidence>
<evidence type="ECO:0000256" key="4">
    <source>
        <dbReference type="ARBA" id="ARBA00001946"/>
    </source>
</evidence>
<reference evidence="25 26" key="1">
    <citation type="journal article" date="2004" name="Proc. Natl. Acad. Sci. U.S.A.">
        <title>The diploid genome sequence of Candida albicans.</title>
        <authorList>
            <person name="Jones T."/>
            <person name="Federspiel N.A."/>
            <person name="Chibana H."/>
            <person name="Dungan J."/>
            <person name="Kalman S."/>
            <person name="Magee B.B."/>
            <person name="Newport G."/>
            <person name="Thorstenson Y.R."/>
            <person name="Agabian N."/>
            <person name="Magee P.T."/>
            <person name="Davis R.W."/>
            <person name="Scherer S."/>
        </authorList>
    </citation>
    <scope>NUCLEOTIDE SEQUENCE [LARGE SCALE GENOMIC DNA]</scope>
    <source>
        <strain evidence="26">SC5314 / ATCC MYA-2876</strain>
    </source>
</reference>
<dbReference type="CGD" id="CAL0000194395">
    <property type="gene designation" value="FOL1"/>
</dbReference>
<dbReference type="PIRSF" id="PIRSF000741">
    <property type="entry name" value="Folic_acid_synth"/>
    <property type="match status" value="1"/>
</dbReference>
<evidence type="ECO:0000256" key="2">
    <source>
        <dbReference type="ARBA" id="ARBA00000198"/>
    </source>
</evidence>
<dbReference type="NCBIfam" id="TIGR00526">
    <property type="entry name" value="folB_dom"/>
    <property type="match status" value="2"/>
</dbReference>
<dbReference type="InterPro" id="IPR043133">
    <property type="entry name" value="GTP-CH-I_C/QueF"/>
</dbReference>
<dbReference type="eggNOG" id="KOG2544">
    <property type="taxonomic scope" value="Eukaryota"/>
</dbReference>
<reference evidence="25 26" key="3">
    <citation type="journal article" date="2013" name="Genome Biol.">
        <title>Assembly of a phased diploid Candida albicans genome facilitates allele-specific measurements and provides a simple model for repeat and indel structure.</title>
        <authorList>
            <person name="Muzzey D."/>
            <person name="Schwartz K."/>
            <person name="Weissman J.S."/>
            <person name="Sherlock G."/>
        </authorList>
    </citation>
    <scope>NUCLEOTIDE SEQUENCE [LARGE SCALE GENOMIC DNA]</scope>
    <source>
        <strain evidence="26">SC5314 / ATCC MYA-2876</strain>
    </source>
</reference>
<proteinExistence type="inferred from homology"/>
<dbReference type="CDD" id="cd00483">
    <property type="entry name" value="HPPK"/>
    <property type="match status" value="1"/>
</dbReference>
<feature type="domain" description="Pterin-binding" evidence="23">
    <location>
        <begin position="469"/>
        <end position="779"/>
    </location>
</feature>
<comment type="similarity">
    <text evidence="8 22">In the N-terminal section; belongs to the DHNA family.</text>
</comment>
<keyword evidence="16 22" id="KW-0289">Folate biosynthesis</keyword>
<keyword evidence="26" id="KW-1185">Reference proteome</keyword>
<dbReference type="NCBIfam" id="TIGR01498">
    <property type="entry name" value="folK"/>
    <property type="match status" value="1"/>
</dbReference>
<dbReference type="SMR" id="A0A1D8PN03"/>
<dbReference type="GO" id="GO:0004150">
    <property type="term" value="F:dihydroneopterin aldolase activity"/>
    <property type="evidence" value="ECO:0007669"/>
    <property type="project" value="UniProtKB-UniRule"/>
</dbReference>
<comment type="pathway">
    <text evidence="6">Cofactor biosynthesis; tetrahydrofolate biosynthesis; 2-amino-4-hydroxy-6-hydroxymethyl-7,8-dihydropteridine diphosphate from 7,8-dihydroneopterin triphosphate: step 3/4.</text>
</comment>
<comment type="catalytic activity">
    <reaction evidence="2">
        <text>6-hydroxymethyl-7,8-dihydropterin + ATP = (7,8-dihydropterin-6-yl)methyl diphosphate + AMP + H(+)</text>
        <dbReference type="Rhea" id="RHEA:11412"/>
        <dbReference type="ChEBI" id="CHEBI:15378"/>
        <dbReference type="ChEBI" id="CHEBI:30616"/>
        <dbReference type="ChEBI" id="CHEBI:44841"/>
        <dbReference type="ChEBI" id="CHEBI:72950"/>
        <dbReference type="ChEBI" id="CHEBI:456215"/>
        <dbReference type="EC" id="2.7.6.3"/>
    </reaction>
</comment>
<evidence type="ECO:0000256" key="9">
    <source>
        <dbReference type="ARBA" id="ARBA00009951"/>
    </source>
</evidence>
<evidence type="ECO:0000256" key="8">
    <source>
        <dbReference type="ARBA" id="ARBA00009640"/>
    </source>
</evidence>
<sequence>MLKNDTVFTKDISCTAITGKDAWNRPTPQPITISLSFSTDFQKASELDNLKCSINYAVITRNVTEFMKSNEHLNFKSLGNIAQAISDIGLDQSRGGGSIVDVTIKSLKSEIRAESVEYKINRNTLGQPVPLDIFQVNKLRLLTIIGVFTFERLQKQIVDVDLQFKIAPNSNLYFHQIIADIVSYVESSNFKTVEALVSKIGQLTFQKYDGVAEVVATVTKPNAFSHVEGVGVSSTMVKDNFKDMEPVKFENTIAQTNRAFNLPVENEKTEDYTGYHTAFIAFGSNTGNQVENITNSFELLQKYGITIEATSSLYISKPMYYLDQPDFFNGVIKVNFQNISPFQLLKILKDIEYKHLERKKDFDNGPRSIDLDIILYDDLQLNTENLIIPHKSMLERTFVLQPLCEVLPPDYIHPISAESLHSHLQQLINDKPQETVQESSDLLQFIPVSRLPVKDNILKFDQINHKSPTLIMGILNMTPDSFSDGGKHFGKELDNIVKQAEKLVSEGATIIDIGGVSTRPGSVEPTEEEELERVIPLIRAIRQSSNPDLSKVLISVDTYRSNVAEQSLLVGADIINDISMGKYDEKIFDVAAKYGCPYIMNHTRGSPKTMSKLTNYESNTNDDIIEYIIDPKLGHQELDLSPEIKNLLNGISRELSLQMFKAMAKGVKKWQIILDPGIGFAKNLNQNLAVIRNASFFKKYSIQINERVDDVTIKHKYLSFNGACVLVGTSRKKFLGTLTGNDVPSDRVFGTGATVSACIEQNTDIVRVHDVKEMKDVVCISDAIYKNV</sequence>
<dbReference type="PROSITE" id="PS00794">
    <property type="entry name" value="HPPK"/>
    <property type="match status" value="1"/>
</dbReference>
<comment type="catalytic activity">
    <reaction evidence="1">
        <text>(7,8-dihydropterin-6-yl)methyl diphosphate + 4-aminobenzoate = 7,8-dihydropteroate + diphosphate</text>
        <dbReference type="Rhea" id="RHEA:19949"/>
        <dbReference type="ChEBI" id="CHEBI:17836"/>
        <dbReference type="ChEBI" id="CHEBI:17839"/>
        <dbReference type="ChEBI" id="CHEBI:33019"/>
        <dbReference type="ChEBI" id="CHEBI:72950"/>
        <dbReference type="EC" id="2.5.1.15"/>
    </reaction>
</comment>
<comment type="pathway">
    <text evidence="7">Cofactor biosynthesis; tetrahydrofolate biosynthesis; 2-amino-4-hydroxy-6-hydroxymethyl-7,8-dihydropteridine diphosphate from 7,8-dihydroneopterin triphosphate: step 4/4.</text>
</comment>
<comment type="pathway">
    <text evidence="5">Cofactor biosynthesis; tetrahydrofolate biosynthesis; 7,8-dihydrofolate from 2-amino-4-hydroxy-6-hydroxymethyl-7,8-dihydropteridine diphosphate and 4-aminobenzoate: step 1/2.</text>
</comment>
<dbReference type="InterPro" id="IPR045031">
    <property type="entry name" value="DHP_synth-like"/>
</dbReference>
<dbReference type="InParanoid" id="A0A1D8PN03"/>
<evidence type="ECO:0000256" key="15">
    <source>
        <dbReference type="ARBA" id="ARBA00022842"/>
    </source>
</evidence>
<evidence type="ECO:0000256" key="7">
    <source>
        <dbReference type="ARBA" id="ARBA00005051"/>
    </source>
</evidence>
<keyword evidence="18" id="KW-0511">Multifunctional enzyme</keyword>
<dbReference type="PROSITE" id="PS00793">
    <property type="entry name" value="DHPS_2"/>
    <property type="match status" value="1"/>
</dbReference>
<name>A0A1D8PN03_CANAL</name>
<evidence type="ECO:0000256" key="11">
    <source>
        <dbReference type="ARBA" id="ARBA00022723"/>
    </source>
</evidence>
<evidence type="ECO:0000256" key="22">
    <source>
        <dbReference type="PIRNR" id="PIRNR000741"/>
    </source>
</evidence>
<dbReference type="InterPro" id="IPR006390">
    <property type="entry name" value="DHP_synth_dom"/>
</dbReference>
<dbReference type="InterPro" id="IPR006157">
    <property type="entry name" value="FolB_dom"/>
</dbReference>
<dbReference type="GO" id="GO:0046872">
    <property type="term" value="F:metal ion binding"/>
    <property type="evidence" value="ECO:0007669"/>
    <property type="project" value="UniProtKB-UniRule"/>
</dbReference>
<evidence type="ECO:0000256" key="16">
    <source>
        <dbReference type="ARBA" id="ARBA00022909"/>
    </source>
</evidence>
<dbReference type="AlphaFoldDB" id="A0A1D8PN03"/>
<dbReference type="GO" id="GO:0016301">
    <property type="term" value="F:kinase activity"/>
    <property type="evidence" value="ECO:0007669"/>
    <property type="project" value="UniProtKB-UniRule"/>
</dbReference>
<comment type="catalytic activity">
    <reaction evidence="3">
        <text>7,8-dihydroneopterin = 6-hydroxymethyl-7,8-dihydropterin + glycolaldehyde</text>
        <dbReference type="Rhea" id="RHEA:10540"/>
        <dbReference type="ChEBI" id="CHEBI:17001"/>
        <dbReference type="ChEBI" id="CHEBI:17071"/>
        <dbReference type="ChEBI" id="CHEBI:44841"/>
        <dbReference type="EC" id="4.1.2.25"/>
    </reaction>
</comment>
<dbReference type="InterPro" id="IPR035907">
    <property type="entry name" value="Hppk_sf"/>
</dbReference>
<dbReference type="GO" id="GO:0046654">
    <property type="term" value="P:tetrahydrofolate biosynthetic process"/>
    <property type="evidence" value="ECO:0000318"/>
    <property type="project" value="GO_Central"/>
</dbReference>
<dbReference type="FunFam" id="3.20.20.20:FF:000014">
    <property type="entry name" value="Folic acid synthesis protein fol1"/>
    <property type="match status" value="1"/>
</dbReference>
<evidence type="ECO:0000256" key="1">
    <source>
        <dbReference type="ARBA" id="ARBA00000012"/>
    </source>
</evidence>
<dbReference type="RefSeq" id="XP_714207.2">
    <property type="nucleotide sequence ID" value="XM_709114.2"/>
</dbReference>
<evidence type="ECO:0000256" key="13">
    <source>
        <dbReference type="ARBA" id="ARBA00022777"/>
    </source>
</evidence>
<keyword evidence="12 22" id="KW-0547">Nucleotide-binding</keyword>
<dbReference type="SUPFAM" id="SSF55083">
    <property type="entry name" value="6-hydroxymethyl-7,8-dihydropterin pyrophosphokinase, HPPK"/>
    <property type="match status" value="1"/>
</dbReference>
<dbReference type="Proteomes" id="UP000000559">
    <property type="component" value="Chromosome 5"/>
</dbReference>
<comment type="cofactor">
    <cofactor evidence="4 22">
        <name>Mg(2+)</name>
        <dbReference type="ChEBI" id="CHEBI:18420"/>
    </cofactor>
</comment>
<dbReference type="PROSITE" id="PS50972">
    <property type="entry name" value="PTERIN_BINDING"/>
    <property type="match status" value="1"/>
</dbReference>
<dbReference type="InterPro" id="IPR011005">
    <property type="entry name" value="Dihydropteroate_synth-like_sf"/>
</dbReference>
<dbReference type="SUPFAM" id="SSF55620">
    <property type="entry name" value="Tetrahydrobiopterin biosynthesis enzymes-like"/>
    <property type="match status" value="2"/>
</dbReference>
<dbReference type="CDD" id="cd00739">
    <property type="entry name" value="DHPS"/>
    <property type="match status" value="1"/>
</dbReference>
<dbReference type="Pfam" id="PF02152">
    <property type="entry name" value="FolB"/>
    <property type="match status" value="2"/>
</dbReference>
<evidence type="ECO:0000256" key="20">
    <source>
        <dbReference type="ARBA" id="ARBA00061548"/>
    </source>
</evidence>
<dbReference type="PROSITE" id="PS00792">
    <property type="entry name" value="DHPS_1"/>
    <property type="match status" value="1"/>
</dbReference>
<dbReference type="SUPFAM" id="SSF51717">
    <property type="entry name" value="Dihydropteroate synthetase-like"/>
    <property type="match status" value="1"/>
</dbReference>